<dbReference type="EMBL" id="KB445799">
    <property type="protein sequence ID" value="EMD35843.1"/>
    <property type="molecule type" value="Genomic_DNA"/>
</dbReference>
<organism evidence="2 3">
    <name type="scientific">Ceriporiopsis subvermispora (strain B)</name>
    <name type="common">White-rot fungus</name>
    <name type="synonym">Gelatoporia subvermispora</name>
    <dbReference type="NCBI Taxonomy" id="914234"/>
    <lineage>
        <taxon>Eukaryota</taxon>
        <taxon>Fungi</taxon>
        <taxon>Dikarya</taxon>
        <taxon>Basidiomycota</taxon>
        <taxon>Agaricomycotina</taxon>
        <taxon>Agaricomycetes</taxon>
        <taxon>Polyporales</taxon>
        <taxon>Gelatoporiaceae</taxon>
        <taxon>Gelatoporia</taxon>
    </lineage>
</organism>
<reference evidence="2 3" key="1">
    <citation type="journal article" date="2012" name="Proc. Natl. Acad. Sci. U.S.A.">
        <title>Comparative genomics of Ceriporiopsis subvermispora and Phanerochaete chrysosporium provide insight into selective ligninolysis.</title>
        <authorList>
            <person name="Fernandez-Fueyo E."/>
            <person name="Ruiz-Duenas F.J."/>
            <person name="Ferreira P."/>
            <person name="Floudas D."/>
            <person name="Hibbett D.S."/>
            <person name="Canessa P."/>
            <person name="Larrondo L.F."/>
            <person name="James T.Y."/>
            <person name="Seelenfreund D."/>
            <person name="Lobos S."/>
            <person name="Polanco R."/>
            <person name="Tello M."/>
            <person name="Honda Y."/>
            <person name="Watanabe T."/>
            <person name="Watanabe T."/>
            <person name="Ryu J.S."/>
            <person name="Kubicek C.P."/>
            <person name="Schmoll M."/>
            <person name="Gaskell J."/>
            <person name="Hammel K.E."/>
            <person name="St John F.J."/>
            <person name="Vanden Wymelenberg A."/>
            <person name="Sabat G."/>
            <person name="Splinter BonDurant S."/>
            <person name="Syed K."/>
            <person name="Yadav J.S."/>
            <person name="Doddapaneni H."/>
            <person name="Subramanian V."/>
            <person name="Lavin J.L."/>
            <person name="Oguiza J.A."/>
            <person name="Perez G."/>
            <person name="Pisabarro A.G."/>
            <person name="Ramirez L."/>
            <person name="Santoyo F."/>
            <person name="Master E."/>
            <person name="Coutinho P.M."/>
            <person name="Henrissat B."/>
            <person name="Lombard V."/>
            <person name="Magnuson J.K."/>
            <person name="Kuees U."/>
            <person name="Hori C."/>
            <person name="Igarashi K."/>
            <person name="Samejima M."/>
            <person name="Held B.W."/>
            <person name="Barry K.W."/>
            <person name="LaButti K.M."/>
            <person name="Lapidus A."/>
            <person name="Lindquist E.A."/>
            <person name="Lucas S.M."/>
            <person name="Riley R."/>
            <person name="Salamov A.A."/>
            <person name="Hoffmeister D."/>
            <person name="Schwenk D."/>
            <person name="Hadar Y."/>
            <person name="Yarden O."/>
            <person name="de Vries R.P."/>
            <person name="Wiebenga A."/>
            <person name="Stenlid J."/>
            <person name="Eastwood D."/>
            <person name="Grigoriev I.V."/>
            <person name="Berka R.M."/>
            <person name="Blanchette R.A."/>
            <person name="Kersten P."/>
            <person name="Martinez A.T."/>
            <person name="Vicuna R."/>
            <person name="Cullen D."/>
        </authorList>
    </citation>
    <scope>NUCLEOTIDE SEQUENCE [LARGE SCALE GENOMIC DNA]</scope>
    <source>
        <strain evidence="2 3">B</strain>
    </source>
</reference>
<proteinExistence type="predicted"/>
<dbReference type="Proteomes" id="UP000016930">
    <property type="component" value="Unassembled WGS sequence"/>
</dbReference>
<feature type="compositionally biased region" description="Basic and acidic residues" evidence="1">
    <location>
        <begin position="48"/>
        <end position="60"/>
    </location>
</feature>
<feature type="region of interest" description="Disordered" evidence="1">
    <location>
        <begin position="1"/>
        <end position="79"/>
    </location>
</feature>
<evidence type="ECO:0000313" key="3">
    <source>
        <dbReference type="Proteomes" id="UP000016930"/>
    </source>
</evidence>
<feature type="compositionally biased region" description="Basic and acidic residues" evidence="1">
    <location>
        <begin position="17"/>
        <end position="35"/>
    </location>
</feature>
<dbReference type="HOGENOM" id="CLU_1717564_0_0_1"/>
<keyword evidence="3" id="KW-1185">Reference proteome</keyword>
<gene>
    <name evidence="2" type="ORF">CERSUDRAFT_53131</name>
</gene>
<accession>M2QFL8</accession>
<protein>
    <submittedName>
        <fullName evidence="2">Uncharacterized protein</fullName>
    </submittedName>
</protein>
<name>M2QFL8_CERS8</name>
<evidence type="ECO:0000256" key="1">
    <source>
        <dbReference type="SAM" id="MobiDB-lite"/>
    </source>
</evidence>
<evidence type="ECO:0000313" key="2">
    <source>
        <dbReference type="EMBL" id="EMD35843.1"/>
    </source>
</evidence>
<feature type="compositionally biased region" description="Polar residues" evidence="1">
    <location>
        <begin position="61"/>
        <end position="70"/>
    </location>
</feature>
<feature type="non-terminal residue" evidence="2">
    <location>
        <position position="1"/>
    </location>
</feature>
<dbReference type="AlphaFoldDB" id="M2QFL8"/>
<dbReference type="OrthoDB" id="3258969at2759"/>
<sequence length="153" mass="17038">MAELSAGVLSDGIAAETKVREEKIPVEVKERDGTVRHPSGFEPPTPETDFHPDFSERSDIRTSSWDSPSRSAKYASQPEEVVPPYYIERKRQRESISERKEEEGSLMAELSAGILSEGLAAQTRHREEKIPVEVEIKDGVVLHPSGFVPPTPE</sequence>